<keyword evidence="2 4" id="KW-1133">Transmembrane helix</keyword>
<reference evidence="6 7" key="1">
    <citation type="submission" date="2017-05" db="EMBL/GenBank/DDBJ databases">
        <authorList>
            <person name="Varghese N."/>
            <person name="Submissions S."/>
        </authorList>
    </citation>
    <scope>NUCLEOTIDE SEQUENCE [LARGE SCALE GENOMIC DNA]</scope>
    <source>
        <strain evidence="6 7">DSM 19036</strain>
    </source>
</reference>
<feature type="transmembrane region" description="Helical" evidence="4">
    <location>
        <begin position="340"/>
        <end position="364"/>
    </location>
</feature>
<dbReference type="AlphaFoldDB" id="A0A521FU10"/>
<evidence type="ECO:0000256" key="2">
    <source>
        <dbReference type="ARBA" id="ARBA00022989"/>
    </source>
</evidence>
<feature type="transmembrane region" description="Helical" evidence="4">
    <location>
        <begin position="46"/>
        <end position="69"/>
    </location>
</feature>
<dbReference type="NCBIfam" id="NF003477">
    <property type="entry name" value="PRK05122.1"/>
    <property type="match status" value="1"/>
</dbReference>
<dbReference type="InterPro" id="IPR020846">
    <property type="entry name" value="MFS_dom"/>
</dbReference>
<evidence type="ECO:0000256" key="3">
    <source>
        <dbReference type="ARBA" id="ARBA00023136"/>
    </source>
</evidence>
<dbReference type="CDD" id="cd17489">
    <property type="entry name" value="MFS_YfcJ_like"/>
    <property type="match status" value="1"/>
</dbReference>
<dbReference type="RefSeq" id="WP_142531190.1">
    <property type="nucleotide sequence ID" value="NZ_CBCSJO010000017.1"/>
</dbReference>
<dbReference type="PANTHER" id="PTHR23531">
    <property type="entry name" value="QUINOLENE RESISTANCE PROTEIN NORA"/>
    <property type="match status" value="1"/>
</dbReference>
<evidence type="ECO:0000259" key="5">
    <source>
        <dbReference type="PROSITE" id="PS50850"/>
    </source>
</evidence>
<feature type="transmembrane region" description="Helical" evidence="4">
    <location>
        <begin position="109"/>
        <end position="138"/>
    </location>
</feature>
<evidence type="ECO:0000256" key="4">
    <source>
        <dbReference type="SAM" id="Phobius"/>
    </source>
</evidence>
<dbReference type="InterPro" id="IPR011701">
    <property type="entry name" value="MFS"/>
</dbReference>
<dbReference type="PANTHER" id="PTHR23531:SF1">
    <property type="entry name" value="QUINOLENE RESISTANCE PROTEIN NORA"/>
    <property type="match status" value="1"/>
</dbReference>
<feature type="transmembrane region" description="Helical" evidence="4">
    <location>
        <begin position="12"/>
        <end position="34"/>
    </location>
</feature>
<dbReference type="EMBL" id="FXTN01000019">
    <property type="protein sequence ID" value="SMO99021.1"/>
    <property type="molecule type" value="Genomic_DNA"/>
</dbReference>
<evidence type="ECO:0000313" key="7">
    <source>
        <dbReference type="Proteomes" id="UP000320300"/>
    </source>
</evidence>
<name>A0A521FU10_9SPHI</name>
<dbReference type="PROSITE" id="PS50850">
    <property type="entry name" value="MFS"/>
    <property type="match status" value="1"/>
</dbReference>
<keyword evidence="3 4" id="KW-0472">Membrane</keyword>
<feature type="transmembrane region" description="Helical" evidence="4">
    <location>
        <begin position="176"/>
        <end position="197"/>
    </location>
</feature>
<dbReference type="OrthoDB" id="322544at2"/>
<dbReference type="SUPFAM" id="SSF103473">
    <property type="entry name" value="MFS general substrate transporter"/>
    <property type="match status" value="1"/>
</dbReference>
<evidence type="ECO:0000256" key="1">
    <source>
        <dbReference type="ARBA" id="ARBA00022692"/>
    </source>
</evidence>
<accession>A0A521FU10</accession>
<dbReference type="Pfam" id="PF07690">
    <property type="entry name" value="MFS_1"/>
    <property type="match status" value="2"/>
</dbReference>
<organism evidence="6 7">
    <name type="scientific">Pedobacter westerhofensis</name>
    <dbReference type="NCBI Taxonomy" id="425512"/>
    <lineage>
        <taxon>Bacteria</taxon>
        <taxon>Pseudomonadati</taxon>
        <taxon>Bacteroidota</taxon>
        <taxon>Sphingobacteriia</taxon>
        <taxon>Sphingobacteriales</taxon>
        <taxon>Sphingobacteriaceae</taxon>
        <taxon>Pedobacter</taxon>
    </lineage>
</organism>
<feature type="transmembrane region" description="Helical" evidence="4">
    <location>
        <begin position="217"/>
        <end position="242"/>
    </location>
</feature>
<feature type="domain" description="Major facilitator superfamily (MFS) profile" evidence="5">
    <location>
        <begin position="179"/>
        <end position="401"/>
    </location>
</feature>
<dbReference type="InterPro" id="IPR036259">
    <property type="entry name" value="MFS_trans_sf"/>
</dbReference>
<sequence>MSVANPNKSIPLTNCLLVIFAIIFSEFLIMGISLGTLPEFVHRTLGYNNIIVGAVIGLQYVATLLTRHLAGQSADAKGGRITVSIGLGLSALSGIFCLISLWFHSQAFFSLILLCLGRVLLGIGESYLVIGIFAWGFLLVGSKNTGKVMVWNGLGMHGGMALGAPLGIYLQTKFGLGFSFAGIALLPFVSFLVTNILPNIPLPQLEKRLPFYKAVKLVWGAGTGLALASIGFSGIASFITLYFLQRGWANASLAISAFGAGYIVMRLFFAHYPDKFGGARVAIVCLAIEAIGQLLIWQAPGGIFAIAGAVLTGCGMSLVFPSFGQLAIKHVSQANRGMAMAAYNAFFDLGMGLTAPIAGVIAGGTHYENIYLMGGIAALIGLALASRDYYVDKSASLSINA</sequence>
<dbReference type="Gene3D" id="1.20.1250.20">
    <property type="entry name" value="MFS general substrate transporter like domains"/>
    <property type="match status" value="1"/>
</dbReference>
<feature type="transmembrane region" description="Helical" evidence="4">
    <location>
        <begin position="150"/>
        <end position="170"/>
    </location>
</feature>
<dbReference type="InterPro" id="IPR052714">
    <property type="entry name" value="MFS_Exporter"/>
</dbReference>
<keyword evidence="1 4" id="KW-0812">Transmembrane</keyword>
<protein>
    <submittedName>
        <fullName evidence="6">Predicted arabinose efflux permease, MFS family</fullName>
    </submittedName>
</protein>
<feature type="transmembrane region" description="Helical" evidence="4">
    <location>
        <begin position="248"/>
        <end position="269"/>
    </location>
</feature>
<feature type="transmembrane region" description="Helical" evidence="4">
    <location>
        <begin position="81"/>
        <end position="103"/>
    </location>
</feature>
<feature type="transmembrane region" description="Helical" evidence="4">
    <location>
        <begin position="303"/>
        <end position="328"/>
    </location>
</feature>
<feature type="transmembrane region" description="Helical" evidence="4">
    <location>
        <begin position="370"/>
        <end position="390"/>
    </location>
</feature>
<proteinExistence type="predicted"/>
<keyword evidence="7" id="KW-1185">Reference proteome</keyword>
<dbReference type="GO" id="GO:0022857">
    <property type="term" value="F:transmembrane transporter activity"/>
    <property type="evidence" value="ECO:0007669"/>
    <property type="project" value="InterPro"/>
</dbReference>
<evidence type="ECO:0000313" key="6">
    <source>
        <dbReference type="EMBL" id="SMO99021.1"/>
    </source>
</evidence>
<dbReference type="Proteomes" id="UP000320300">
    <property type="component" value="Unassembled WGS sequence"/>
</dbReference>
<gene>
    <name evidence="6" type="ORF">SAMN06265348_11931</name>
</gene>